<feature type="modified residue" description="4-aspartylphosphate" evidence="8">
    <location>
        <position position="54"/>
    </location>
</feature>
<evidence type="ECO:0000313" key="12">
    <source>
        <dbReference type="Proteomes" id="UP000218418"/>
    </source>
</evidence>
<dbReference type="Proteomes" id="UP000218418">
    <property type="component" value="Chromosome"/>
</dbReference>
<evidence type="ECO:0000256" key="4">
    <source>
        <dbReference type="ARBA" id="ARBA00022679"/>
    </source>
</evidence>
<dbReference type="CDD" id="cd17534">
    <property type="entry name" value="REC_DC-like"/>
    <property type="match status" value="1"/>
</dbReference>
<dbReference type="OrthoDB" id="517825at2"/>
<dbReference type="CDD" id="cd00075">
    <property type="entry name" value="HATPase"/>
    <property type="match status" value="1"/>
</dbReference>
<evidence type="ECO:0000313" key="11">
    <source>
        <dbReference type="EMBL" id="BAY83991.1"/>
    </source>
</evidence>
<evidence type="ECO:0000256" key="8">
    <source>
        <dbReference type="PROSITE-ProRule" id="PRU00169"/>
    </source>
</evidence>
<evidence type="ECO:0000256" key="5">
    <source>
        <dbReference type="ARBA" id="ARBA00022777"/>
    </source>
</evidence>
<dbReference type="InterPro" id="IPR005467">
    <property type="entry name" value="His_kinase_dom"/>
</dbReference>
<comment type="catalytic activity">
    <reaction evidence="1">
        <text>ATP + protein L-histidine = ADP + protein N-phospho-L-histidine.</text>
        <dbReference type="EC" id="2.7.13.3"/>
    </reaction>
</comment>
<dbReference type="EMBL" id="AP018227">
    <property type="protein sequence ID" value="BAY83991.1"/>
    <property type="molecule type" value="Genomic_DNA"/>
</dbReference>
<dbReference type="InterPro" id="IPR004358">
    <property type="entry name" value="Sig_transdc_His_kin-like_C"/>
</dbReference>
<dbReference type="InterPro" id="IPR003661">
    <property type="entry name" value="HisK_dim/P_dom"/>
</dbReference>
<dbReference type="SMART" id="SM00388">
    <property type="entry name" value="HisKA"/>
    <property type="match status" value="1"/>
</dbReference>
<gene>
    <name evidence="11" type="ORF">NIES267_34850</name>
</gene>
<evidence type="ECO:0000256" key="6">
    <source>
        <dbReference type="ARBA" id="ARBA00023012"/>
    </source>
</evidence>
<dbReference type="GO" id="GO:0000155">
    <property type="term" value="F:phosphorelay sensor kinase activity"/>
    <property type="evidence" value="ECO:0007669"/>
    <property type="project" value="InterPro"/>
</dbReference>
<dbReference type="AlphaFoldDB" id="A0A1Z4LS48"/>
<dbReference type="SUPFAM" id="SSF52172">
    <property type="entry name" value="CheY-like"/>
    <property type="match status" value="1"/>
</dbReference>
<dbReference type="InterPro" id="IPR011006">
    <property type="entry name" value="CheY-like_superfamily"/>
</dbReference>
<dbReference type="PROSITE" id="PS50109">
    <property type="entry name" value="HIS_KIN"/>
    <property type="match status" value="1"/>
</dbReference>
<evidence type="ECO:0000256" key="7">
    <source>
        <dbReference type="ARBA" id="ARBA00055745"/>
    </source>
</evidence>
<evidence type="ECO:0000256" key="1">
    <source>
        <dbReference type="ARBA" id="ARBA00000085"/>
    </source>
</evidence>
<dbReference type="Pfam" id="PF02518">
    <property type="entry name" value="HATPase_c"/>
    <property type="match status" value="1"/>
</dbReference>
<proteinExistence type="predicted"/>
<dbReference type="EC" id="2.7.13.3" evidence="2"/>
<evidence type="ECO:0000256" key="3">
    <source>
        <dbReference type="ARBA" id="ARBA00022553"/>
    </source>
</evidence>
<keyword evidence="12" id="KW-1185">Reference proteome</keyword>
<keyword evidence="5 11" id="KW-0418">Kinase</keyword>
<accession>A0A1Z4LS48</accession>
<organism evidence="11 12">
    <name type="scientific">Calothrix parasitica NIES-267</name>
    <dbReference type="NCBI Taxonomy" id="1973488"/>
    <lineage>
        <taxon>Bacteria</taxon>
        <taxon>Bacillati</taxon>
        <taxon>Cyanobacteriota</taxon>
        <taxon>Cyanophyceae</taxon>
        <taxon>Nostocales</taxon>
        <taxon>Calotrichaceae</taxon>
        <taxon>Calothrix</taxon>
    </lineage>
</organism>
<dbReference type="Gene3D" id="3.40.50.2300">
    <property type="match status" value="1"/>
</dbReference>
<dbReference type="PANTHER" id="PTHR43547:SF2">
    <property type="entry name" value="HYBRID SIGNAL TRANSDUCTION HISTIDINE KINASE C"/>
    <property type="match status" value="1"/>
</dbReference>
<dbReference type="InterPro" id="IPR003594">
    <property type="entry name" value="HATPase_dom"/>
</dbReference>
<dbReference type="InterPro" id="IPR001789">
    <property type="entry name" value="Sig_transdc_resp-reg_receiver"/>
</dbReference>
<evidence type="ECO:0000259" key="10">
    <source>
        <dbReference type="PROSITE" id="PS50110"/>
    </source>
</evidence>
<dbReference type="SUPFAM" id="SSF55874">
    <property type="entry name" value="ATPase domain of HSP90 chaperone/DNA topoisomerase II/histidine kinase"/>
    <property type="match status" value="1"/>
</dbReference>
<keyword evidence="4" id="KW-0808">Transferase</keyword>
<dbReference type="FunFam" id="3.30.565.10:FF:000006">
    <property type="entry name" value="Sensor histidine kinase WalK"/>
    <property type="match status" value="1"/>
</dbReference>
<comment type="function">
    <text evidence="7">Photoreceptor which exists in two forms that are reversibly interconvertible by light: the R form that absorbs maximally in the red region of the spectrum and the FR form that absorbs maximally in the far-red region.</text>
</comment>
<name>A0A1Z4LS48_9CYAN</name>
<dbReference type="PANTHER" id="PTHR43547">
    <property type="entry name" value="TWO-COMPONENT HISTIDINE KINASE"/>
    <property type="match status" value="1"/>
</dbReference>
<dbReference type="Gene3D" id="1.10.287.130">
    <property type="match status" value="1"/>
</dbReference>
<dbReference type="SUPFAM" id="SSF47384">
    <property type="entry name" value="Homodimeric domain of signal transducing histidine kinase"/>
    <property type="match status" value="1"/>
</dbReference>
<dbReference type="SMART" id="SM00448">
    <property type="entry name" value="REC"/>
    <property type="match status" value="1"/>
</dbReference>
<dbReference type="PRINTS" id="PR00344">
    <property type="entry name" value="BCTRLSENSOR"/>
</dbReference>
<dbReference type="CDD" id="cd00082">
    <property type="entry name" value="HisKA"/>
    <property type="match status" value="1"/>
</dbReference>
<keyword evidence="3 8" id="KW-0597">Phosphoprotein</keyword>
<dbReference type="SMART" id="SM00387">
    <property type="entry name" value="HATPase_c"/>
    <property type="match status" value="1"/>
</dbReference>
<dbReference type="Gene3D" id="3.30.565.10">
    <property type="entry name" value="Histidine kinase-like ATPase, C-terminal domain"/>
    <property type="match status" value="1"/>
</dbReference>
<dbReference type="Pfam" id="PF00512">
    <property type="entry name" value="HisKA"/>
    <property type="match status" value="1"/>
</dbReference>
<feature type="domain" description="Response regulatory" evidence="10">
    <location>
        <begin position="4"/>
        <end position="119"/>
    </location>
</feature>
<keyword evidence="6" id="KW-0902">Two-component regulatory system</keyword>
<dbReference type="PROSITE" id="PS50110">
    <property type="entry name" value="RESPONSE_REGULATORY"/>
    <property type="match status" value="1"/>
</dbReference>
<dbReference type="Pfam" id="PF00072">
    <property type="entry name" value="Response_reg"/>
    <property type="match status" value="1"/>
</dbReference>
<protein>
    <recommendedName>
        <fullName evidence="2">histidine kinase</fullName>
        <ecNumber evidence="2">2.7.13.3</ecNumber>
    </recommendedName>
</protein>
<dbReference type="InterPro" id="IPR036890">
    <property type="entry name" value="HATPase_C_sf"/>
</dbReference>
<reference evidence="11 12" key="1">
    <citation type="submission" date="2017-06" db="EMBL/GenBank/DDBJ databases">
        <title>Genome sequencing of cyanobaciteial culture collection at National Institute for Environmental Studies (NIES).</title>
        <authorList>
            <person name="Hirose Y."/>
            <person name="Shimura Y."/>
            <person name="Fujisawa T."/>
            <person name="Nakamura Y."/>
            <person name="Kawachi M."/>
        </authorList>
    </citation>
    <scope>NUCLEOTIDE SEQUENCE [LARGE SCALE GENOMIC DNA]</scope>
    <source>
        <strain evidence="11 12">NIES-267</strain>
    </source>
</reference>
<evidence type="ECO:0000259" key="9">
    <source>
        <dbReference type="PROSITE" id="PS50109"/>
    </source>
</evidence>
<dbReference type="InterPro" id="IPR036097">
    <property type="entry name" value="HisK_dim/P_sf"/>
</dbReference>
<sequence length="375" mass="42123">MKEKILVVEDEIIIACDIKCCLESSGYNVLAVIAYGEQAIEQAEELQPDLVLMDVMLKGEMNGVQAAEIIINKLNVPVVFLTAHSDESTLIKAKATQPFGYIFKPFEETQLITTIEIALSKHQKETIMRDELQKEKEMRELKSRFVSMVSHEFRNPLSTILNSTELLANHSQEIGENKKDEYLYHIQNAVKNLNQLLSDVLLVGKAEVHQTNFNPQPLYLEKFCEDLVAELKLIATEEHQIILKIQGCSIKPQEDSAANNMTLPCLDEKLLRHILTNLLSNAVKYSPQGGKISFDLFCLQGEAIFRIQDEGIGIPEIEQDNLFNSFQRASNVGQIPGHGLGLSIVKQYVELHRGEITFVSKEGVGTTFIISLPLD</sequence>
<feature type="domain" description="Histidine kinase" evidence="9">
    <location>
        <begin position="148"/>
        <end position="375"/>
    </location>
</feature>
<evidence type="ECO:0000256" key="2">
    <source>
        <dbReference type="ARBA" id="ARBA00012438"/>
    </source>
</evidence>